<sequence length="159" mass="16908">MDPVLSPSPRDAVITDTAAMHRHGLLFTEDCNSVTRNSGRITRHKAPRALLGSSHSPVGSEAQCLPLPYDQMPSMVLGGQERGGTVDTQAPRTLLVPAGAASLSDDPQVLSFAPHTPPEVSMPCSTFQRFCAPLSLCLLQTACLCLSKNSEPAHQLYSA</sequence>
<evidence type="ECO:0000313" key="1">
    <source>
        <dbReference type="EMBL" id="KFO29980.1"/>
    </source>
</evidence>
<dbReference type="EMBL" id="KN122517">
    <property type="protein sequence ID" value="KFO29980.1"/>
    <property type="molecule type" value="Genomic_DNA"/>
</dbReference>
<dbReference type="AlphaFoldDB" id="A0A091DI63"/>
<accession>A0A091DI63</accession>
<gene>
    <name evidence="1" type="ORF">H920_08583</name>
</gene>
<keyword evidence="2" id="KW-1185">Reference proteome</keyword>
<organism evidence="1 2">
    <name type="scientific">Fukomys damarensis</name>
    <name type="common">Damaraland mole rat</name>
    <name type="synonym">Cryptomys damarensis</name>
    <dbReference type="NCBI Taxonomy" id="885580"/>
    <lineage>
        <taxon>Eukaryota</taxon>
        <taxon>Metazoa</taxon>
        <taxon>Chordata</taxon>
        <taxon>Craniata</taxon>
        <taxon>Vertebrata</taxon>
        <taxon>Euteleostomi</taxon>
        <taxon>Mammalia</taxon>
        <taxon>Eutheria</taxon>
        <taxon>Euarchontoglires</taxon>
        <taxon>Glires</taxon>
        <taxon>Rodentia</taxon>
        <taxon>Hystricomorpha</taxon>
        <taxon>Bathyergidae</taxon>
        <taxon>Fukomys</taxon>
    </lineage>
</organism>
<evidence type="ECO:0000313" key="2">
    <source>
        <dbReference type="Proteomes" id="UP000028990"/>
    </source>
</evidence>
<protein>
    <submittedName>
        <fullName evidence="1">Uncharacterized protein</fullName>
    </submittedName>
</protein>
<dbReference type="Proteomes" id="UP000028990">
    <property type="component" value="Unassembled WGS sequence"/>
</dbReference>
<name>A0A091DI63_FUKDA</name>
<reference evidence="1 2" key="1">
    <citation type="submission" date="2013-11" db="EMBL/GenBank/DDBJ databases">
        <title>The Damaraland mole rat (Fukomys damarensis) genome and evolution of African mole rats.</title>
        <authorList>
            <person name="Gladyshev V.N."/>
            <person name="Fang X."/>
        </authorList>
    </citation>
    <scope>NUCLEOTIDE SEQUENCE [LARGE SCALE GENOMIC DNA]</scope>
    <source>
        <tissue evidence="1">Liver</tissue>
    </source>
</reference>
<proteinExistence type="predicted"/>